<feature type="region of interest" description="Disordered" evidence="1">
    <location>
        <begin position="336"/>
        <end position="355"/>
    </location>
</feature>
<name>A0ABR1W6T8_9PEZI</name>
<dbReference type="EMBL" id="JAQQWL010000003">
    <property type="protein sequence ID" value="KAK8079196.1"/>
    <property type="molecule type" value="Genomic_DNA"/>
</dbReference>
<feature type="compositionally biased region" description="Low complexity" evidence="1">
    <location>
        <begin position="336"/>
        <end position="348"/>
    </location>
</feature>
<feature type="compositionally biased region" description="Basic and acidic residues" evidence="1">
    <location>
        <begin position="412"/>
        <end position="424"/>
    </location>
</feature>
<dbReference type="GeneID" id="92087475"/>
<evidence type="ECO:0000313" key="2">
    <source>
        <dbReference type="EMBL" id="KAK8079196.1"/>
    </source>
</evidence>
<protein>
    <submittedName>
        <fullName evidence="2">Uncharacterized protein</fullName>
    </submittedName>
</protein>
<sequence>MVLAKPQRILAWEPESEEAFEYFSTIHWYRRHLITYPELRPFKVDYANRKAHGWDPVVSGLLARPDAAGIRHFLSTLADPGQLPQLDHPLNAAQALGLTATTGGDVDRVNKTRLYAATVPPTPPGPNPFPQHVNFYTLGADLAGIPTPAFAQLGFVHADPRGQFYSAFTNVRFLRPIIIPPAPALTTTTTQQQQQQQQGSPLSSAAAAATVVGGNQSDSGQGGVANVIVRAQIDSIATKEGDDKMHVMAQVETEGGVICAIGGGLGCGEVVEKLHLKYCDWKRRVHLPRHPPLQHHEQPDARDVQLRPQRDAAVVHGDDGAQEDGEGVDVAVAAPERPDAAEPAQRPDQQARVDEGGVDHDAGAVELLRALPRVEGRDLSEEVVEQRERERKGNERKRREGVVVGGGQEVGARGDRNRKSVCEW</sequence>
<evidence type="ECO:0000256" key="1">
    <source>
        <dbReference type="SAM" id="MobiDB-lite"/>
    </source>
</evidence>
<proteinExistence type="predicted"/>
<dbReference type="RefSeq" id="XP_066720267.1">
    <property type="nucleotide sequence ID" value="XM_066854412.1"/>
</dbReference>
<dbReference type="Proteomes" id="UP001480595">
    <property type="component" value="Unassembled WGS sequence"/>
</dbReference>
<feature type="region of interest" description="Disordered" evidence="1">
    <location>
        <begin position="376"/>
        <end position="424"/>
    </location>
</feature>
<keyword evidence="3" id="KW-1185">Reference proteome</keyword>
<feature type="compositionally biased region" description="Basic and acidic residues" evidence="1">
    <location>
        <begin position="376"/>
        <end position="401"/>
    </location>
</feature>
<feature type="compositionally biased region" description="Low complexity" evidence="1">
    <location>
        <begin position="186"/>
        <end position="210"/>
    </location>
</feature>
<reference evidence="2 3" key="1">
    <citation type="submission" date="2023-01" db="EMBL/GenBank/DDBJ databases">
        <title>Analysis of 21 Apiospora genomes using comparative genomics revels a genus with tremendous synthesis potential of carbohydrate active enzymes and secondary metabolites.</title>
        <authorList>
            <person name="Sorensen T."/>
        </authorList>
    </citation>
    <scope>NUCLEOTIDE SEQUENCE [LARGE SCALE GENOMIC DNA]</scope>
    <source>
        <strain evidence="2 3">CBS 135458</strain>
    </source>
</reference>
<accession>A0ABR1W6T8</accession>
<organism evidence="2 3">
    <name type="scientific">Apiospora phragmitis</name>
    <dbReference type="NCBI Taxonomy" id="2905665"/>
    <lineage>
        <taxon>Eukaryota</taxon>
        <taxon>Fungi</taxon>
        <taxon>Dikarya</taxon>
        <taxon>Ascomycota</taxon>
        <taxon>Pezizomycotina</taxon>
        <taxon>Sordariomycetes</taxon>
        <taxon>Xylariomycetidae</taxon>
        <taxon>Amphisphaeriales</taxon>
        <taxon>Apiosporaceae</taxon>
        <taxon>Apiospora</taxon>
    </lineage>
</organism>
<evidence type="ECO:0000313" key="3">
    <source>
        <dbReference type="Proteomes" id="UP001480595"/>
    </source>
</evidence>
<feature type="region of interest" description="Disordered" evidence="1">
    <location>
        <begin position="186"/>
        <end position="219"/>
    </location>
</feature>
<gene>
    <name evidence="2" type="ORF">PG994_003003</name>
</gene>
<comment type="caution">
    <text evidence="2">The sequence shown here is derived from an EMBL/GenBank/DDBJ whole genome shotgun (WGS) entry which is preliminary data.</text>
</comment>